<keyword evidence="3" id="KW-1185">Reference proteome</keyword>
<evidence type="ECO:0000313" key="2">
    <source>
        <dbReference type="EMBL" id="RMZ71438.1"/>
    </source>
</evidence>
<dbReference type="AlphaFoldDB" id="A0A3M7MAH2"/>
<dbReference type="PANTHER" id="PTHR38846:SF1">
    <property type="entry name" value="C3H1-TYPE DOMAIN-CONTAINING PROTEIN"/>
    <property type="match status" value="1"/>
</dbReference>
<organism evidence="2 3">
    <name type="scientific">Pyrenophora seminiperda CCB06</name>
    <dbReference type="NCBI Taxonomy" id="1302712"/>
    <lineage>
        <taxon>Eukaryota</taxon>
        <taxon>Fungi</taxon>
        <taxon>Dikarya</taxon>
        <taxon>Ascomycota</taxon>
        <taxon>Pezizomycotina</taxon>
        <taxon>Dothideomycetes</taxon>
        <taxon>Pleosporomycetidae</taxon>
        <taxon>Pleosporales</taxon>
        <taxon>Pleosporineae</taxon>
        <taxon>Pleosporaceae</taxon>
        <taxon>Pyrenophora</taxon>
    </lineage>
</organism>
<protein>
    <submittedName>
        <fullName evidence="2">Transcription factor Zn C2H2</fullName>
    </submittedName>
</protein>
<evidence type="ECO:0000256" key="1">
    <source>
        <dbReference type="SAM" id="MobiDB-lite"/>
    </source>
</evidence>
<dbReference type="PANTHER" id="PTHR38846">
    <property type="entry name" value="C3H1-TYPE DOMAIN-CONTAINING PROTEIN"/>
    <property type="match status" value="1"/>
</dbReference>
<feature type="region of interest" description="Disordered" evidence="1">
    <location>
        <begin position="116"/>
        <end position="178"/>
    </location>
</feature>
<reference evidence="2 3" key="1">
    <citation type="journal article" date="2014" name="PLoS ONE">
        <title>De novo Genome Assembly of the Fungal Plant Pathogen Pyrenophora semeniperda.</title>
        <authorList>
            <person name="Soliai M.M."/>
            <person name="Meyer S.E."/>
            <person name="Udall J.A."/>
            <person name="Elzinga D.E."/>
            <person name="Hermansen R.A."/>
            <person name="Bodily P.M."/>
            <person name="Hart A.A."/>
            <person name="Coleman C.E."/>
        </authorList>
    </citation>
    <scope>NUCLEOTIDE SEQUENCE [LARGE SCALE GENOMIC DNA]</scope>
    <source>
        <strain evidence="2 3">CCB06</strain>
        <tissue evidence="2">Mycelium</tissue>
    </source>
</reference>
<dbReference type="EMBL" id="KE747827">
    <property type="protein sequence ID" value="RMZ71438.1"/>
    <property type="molecule type" value="Genomic_DNA"/>
</dbReference>
<dbReference type="Proteomes" id="UP000265663">
    <property type="component" value="Unassembled WGS sequence"/>
</dbReference>
<feature type="compositionally biased region" description="Polar residues" evidence="1">
    <location>
        <begin position="153"/>
        <end position="163"/>
    </location>
</feature>
<name>A0A3M7MAH2_9PLEO</name>
<proteinExistence type="predicted"/>
<dbReference type="OrthoDB" id="6105938at2759"/>
<accession>A0A3M7MAH2</accession>
<sequence>MYVSADKQVAIMQAWASGVKCDFLTTDGSIENKFRRLANVKGWDDKELFQRWEMLFEEDILDPSAPAPILPSESANSVGGDVEDLAEDMRELSVLSQASSYTVVSSASDDVLARVRSLDSEEGSEESESLARVRSLDSEEEEEARSDSVSSSQNGQLVPNNTEEASRQDSLDSNNSVHTCNTADLNNALQSLKLHWGIADNRPALQQEHHELHHPTPPNSNPEWDKLDPHEHFVHDPTAPFLFEFSRVSCCCSWSTSRARGELISLLASEVNFFYPYTGNAMTQWRQICKDVGLAGADDYKSVTQCKKALRTVKVNLFHLIDYKRNPDVGKAPLKTFSSWGKLRQSVRETGRFPKQCAKAGGGFIAPLLKVL</sequence>
<evidence type="ECO:0000313" key="3">
    <source>
        <dbReference type="Proteomes" id="UP000265663"/>
    </source>
</evidence>
<gene>
    <name evidence="2" type="ORF">GMOD_00006548</name>
</gene>